<name>A0ABQ1UQN0_9NOCA</name>
<evidence type="ECO:0000313" key="3">
    <source>
        <dbReference type="EMBL" id="GGF23561.1"/>
    </source>
</evidence>
<feature type="transmembrane region" description="Helical" evidence="2">
    <location>
        <begin position="127"/>
        <end position="149"/>
    </location>
</feature>
<feature type="region of interest" description="Disordered" evidence="1">
    <location>
        <begin position="1"/>
        <end position="81"/>
    </location>
</feature>
<evidence type="ECO:0000256" key="1">
    <source>
        <dbReference type="SAM" id="MobiDB-lite"/>
    </source>
</evidence>
<evidence type="ECO:0000256" key="2">
    <source>
        <dbReference type="SAM" id="Phobius"/>
    </source>
</evidence>
<feature type="compositionally biased region" description="Polar residues" evidence="1">
    <location>
        <begin position="26"/>
        <end position="41"/>
    </location>
</feature>
<dbReference type="Proteomes" id="UP000632454">
    <property type="component" value="Unassembled WGS sequence"/>
</dbReference>
<feature type="transmembrane region" description="Helical" evidence="2">
    <location>
        <begin position="85"/>
        <end position="106"/>
    </location>
</feature>
<gene>
    <name evidence="3" type="ORF">GCM10007298_19380</name>
</gene>
<keyword evidence="4" id="KW-1185">Reference proteome</keyword>
<keyword evidence="2" id="KW-1133">Transmembrane helix</keyword>
<reference evidence="4" key="1">
    <citation type="journal article" date="2019" name="Int. J. Syst. Evol. Microbiol.">
        <title>The Global Catalogue of Microorganisms (GCM) 10K type strain sequencing project: providing services to taxonomists for standard genome sequencing and annotation.</title>
        <authorList>
            <consortium name="The Broad Institute Genomics Platform"/>
            <consortium name="The Broad Institute Genome Sequencing Center for Infectious Disease"/>
            <person name="Wu L."/>
            <person name="Ma J."/>
        </authorList>
    </citation>
    <scope>NUCLEOTIDE SEQUENCE [LARGE SCALE GENOMIC DNA]</scope>
    <source>
        <strain evidence="4">CCM 7855</strain>
    </source>
</reference>
<protein>
    <recommendedName>
        <fullName evidence="5">DUF4190 domain-containing protein</fullName>
    </recommendedName>
</protein>
<comment type="caution">
    <text evidence="3">The sequence shown here is derived from an EMBL/GenBank/DDBJ whole genome shotgun (WGS) entry which is preliminary data.</text>
</comment>
<evidence type="ECO:0008006" key="5">
    <source>
        <dbReference type="Google" id="ProtNLM"/>
    </source>
</evidence>
<accession>A0ABQ1UQN0</accession>
<dbReference type="EMBL" id="BMCS01000001">
    <property type="protein sequence ID" value="GGF23561.1"/>
    <property type="molecule type" value="Genomic_DNA"/>
</dbReference>
<keyword evidence="2" id="KW-0812">Transmembrane</keyword>
<feature type="compositionally biased region" description="Low complexity" evidence="1">
    <location>
        <begin position="42"/>
        <end position="57"/>
    </location>
</feature>
<keyword evidence="2" id="KW-0472">Membrane</keyword>
<proteinExistence type="predicted"/>
<sequence>MTDPERGGLEDSVPVSLVKAQPQRPDATSSPLPTEQINTQAYSSSPPTGPLPGLGYPHGQFAGPQDGLPIHPGSREPATPPNTTAVVAMVLAVLTGPVSIPFAHVARNQVAATGQRGRPLAAAALGIGYGWLGALLGLGLGFVLLLQFAGEEGYQPISRTVGAAETVTSTAAAAPPAAAGAAPGVRTSPPPGATPCPRLSANAGGYNQSGTGTAVTSCEFSEAVRVAYGNSGPPAARREVNAFSTVTRQPYVMTCSPESDYVVCRGGVDAVAIIWAASS</sequence>
<organism evidence="3 4">
    <name type="scientific">Williamsia phyllosphaerae</name>
    <dbReference type="NCBI Taxonomy" id="885042"/>
    <lineage>
        <taxon>Bacteria</taxon>
        <taxon>Bacillati</taxon>
        <taxon>Actinomycetota</taxon>
        <taxon>Actinomycetes</taxon>
        <taxon>Mycobacteriales</taxon>
        <taxon>Nocardiaceae</taxon>
        <taxon>Williamsia</taxon>
    </lineage>
</organism>
<evidence type="ECO:0000313" key="4">
    <source>
        <dbReference type="Proteomes" id="UP000632454"/>
    </source>
</evidence>